<keyword evidence="6 9" id="KW-0472">Membrane</keyword>
<keyword evidence="4 9" id="KW-1133">Transmembrane helix</keyword>
<dbReference type="GO" id="GO:0005886">
    <property type="term" value="C:plasma membrane"/>
    <property type="evidence" value="ECO:0007669"/>
    <property type="project" value="UniProtKB-SubCell"/>
</dbReference>
<reference evidence="12" key="1">
    <citation type="submission" date="2025-08" db="UniProtKB">
        <authorList>
            <consortium name="RefSeq"/>
        </authorList>
    </citation>
    <scope>IDENTIFICATION</scope>
    <source>
        <tissue evidence="12">Tentacle</tissue>
    </source>
</reference>
<dbReference type="PROSITE" id="PS50262">
    <property type="entry name" value="G_PROTEIN_RECEP_F1_2"/>
    <property type="match status" value="1"/>
</dbReference>
<proteinExistence type="predicted"/>
<evidence type="ECO:0000256" key="3">
    <source>
        <dbReference type="ARBA" id="ARBA00022692"/>
    </source>
</evidence>
<sequence length="204" mass="22985">MCIGWSFSTLVIICVDRYLYIEYPMYYTAVVTTKKLKVATAITWPVILVIILFGRVIFKDSDKTRVLLEVLIIALGVVIIVFCLTKVSLTAHRQTRTISIQQATFQQTNNSVLDRIKEAKRTFTLGSIVLASALLYCPFVIINIITGIKGQGDNADFKYISRSIALTCLHFQSLLNPFILSLRLSPIREGVTTKMRAHLAWLVP</sequence>
<feature type="transmembrane region" description="Helical" evidence="9">
    <location>
        <begin position="160"/>
        <end position="180"/>
    </location>
</feature>
<evidence type="ECO:0000256" key="5">
    <source>
        <dbReference type="ARBA" id="ARBA00023040"/>
    </source>
</evidence>
<organism evidence="11 12">
    <name type="scientific">Actinia tenebrosa</name>
    <name type="common">Australian red waratah sea anemone</name>
    <dbReference type="NCBI Taxonomy" id="6105"/>
    <lineage>
        <taxon>Eukaryota</taxon>
        <taxon>Metazoa</taxon>
        <taxon>Cnidaria</taxon>
        <taxon>Anthozoa</taxon>
        <taxon>Hexacorallia</taxon>
        <taxon>Actiniaria</taxon>
        <taxon>Actiniidae</taxon>
        <taxon>Actinia</taxon>
    </lineage>
</organism>
<evidence type="ECO:0000313" key="12">
    <source>
        <dbReference type="RefSeq" id="XP_031566596.1"/>
    </source>
</evidence>
<comment type="subcellular location">
    <subcellularLocation>
        <location evidence="1">Cell membrane</location>
        <topology evidence="1">Multi-pass membrane protein</topology>
    </subcellularLocation>
</comment>
<dbReference type="Gene3D" id="1.20.1070.10">
    <property type="entry name" value="Rhodopsin 7-helix transmembrane proteins"/>
    <property type="match status" value="1"/>
</dbReference>
<name>A0A6P8II90_ACTTE</name>
<feature type="transmembrane region" description="Helical" evidence="9">
    <location>
        <begin position="123"/>
        <end position="148"/>
    </location>
</feature>
<feature type="transmembrane region" description="Helical" evidence="9">
    <location>
        <begin position="38"/>
        <end position="58"/>
    </location>
</feature>
<dbReference type="OrthoDB" id="5954506at2759"/>
<keyword evidence="11" id="KW-1185">Reference proteome</keyword>
<feature type="transmembrane region" description="Helical" evidence="9">
    <location>
        <begin position="70"/>
        <end position="89"/>
    </location>
</feature>
<dbReference type="InterPro" id="IPR017452">
    <property type="entry name" value="GPCR_Rhodpsn_7TM"/>
</dbReference>
<evidence type="ECO:0000313" key="11">
    <source>
        <dbReference type="Proteomes" id="UP000515163"/>
    </source>
</evidence>
<feature type="domain" description="G-protein coupled receptors family 1 profile" evidence="10">
    <location>
        <begin position="1"/>
        <end position="180"/>
    </location>
</feature>
<dbReference type="CDD" id="cd00637">
    <property type="entry name" value="7tm_classA_rhodopsin-like"/>
    <property type="match status" value="1"/>
</dbReference>
<dbReference type="KEGG" id="aten:116301648"/>
<evidence type="ECO:0000256" key="4">
    <source>
        <dbReference type="ARBA" id="ARBA00022989"/>
    </source>
</evidence>
<evidence type="ECO:0000256" key="2">
    <source>
        <dbReference type="ARBA" id="ARBA00022475"/>
    </source>
</evidence>
<dbReference type="InterPro" id="IPR050569">
    <property type="entry name" value="TAAR"/>
</dbReference>
<dbReference type="PANTHER" id="PTHR24249">
    <property type="entry name" value="HISTAMINE RECEPTOR-RELATED G-PROTEIN COUPLED RECEPTOR"/>
    <property type="match status" value="1"/>
</dbReference>
<keyword evidence="8" id="KW-0807">Transducer</keyword>
<dbReference type="RefSeq" id="XP_031566596.1">
    <property type="nucleotide sequence ID" value="XM_031710736.1"/>
</dbReference>
<evidence type="ECO:0000256" key="8">
    <source>
        <dbReference type="ARBA" id="ARBA00023224"/>
    </source>
</evidence>
<dbReference type="InterPro" id="IPR000276">
    <property type="entry name" value="GPCR_Rhodpsn"/>
</dbReference>
<dbReference type="AlphaFoldDB" id="A0A6P8II90"/>
<dbReference type="Proteomes" id="UP000515163">
    <property type="component" value="Unplaced"/>
</dbReference>
<keyword evidence="5" id="KW-0297">G-protein coupled receptor</keyword>
<dbReference type="GeneID" id="116301648"/>
<evidence type="ECO:0000256" key="7">
    <source>
        <dbReference type="ARBA" id="ARBA00023170"/>
    </source>
</evidence>
<keyword evidence="7" id="KW-0675">Receptor</keyword>
<evidence type="ECO:0000256" key="1">
    <source>
        <dbReference type="ARBA" id="ARBA00004651"/>
    </source>
</evidence>
<dbReference type="GO" id="GO:0004930">
    <property type="term" value="F:G protein-coupled receptor activity"/>
    <property type="evidence" value="ECO:0007669"/>
    <property type="project" value="UniProtKB-KW"/>
</dbReference>
<dbReference type="PROSITE" id="PS00237">
    <property type="entry name" value="G_PROTEIN_RECEP_F1_1"/>
    <property type="match status" value="1"/>
</dbReference>
<dbReference type="SUPFAM" id="SSF81321">
    <property type="entry name" value="Family A G protein-coupled receptor-like"/>
    <property type="match status" value="1"/>
</dbReference>
<dbReference type="InParanoid" id="A0A6P8II90"/>
<protein>
    <submittedName>
        <fullName evidence="12">Alpha-1A adrenergic receptor-like</fullName>
    </submittedName>
</protein>
<evidence type="ECO:0000256" key="9">
    <source>
        <dbReference type="SAM" id="Phobius"/>
    </source>
</evidence>
<keyword evidence="2" id="KW-1003">Cell membrane</keyword>
<gene>
    <name evidence="12" type="primary">LOC116301648</name>
</gene>
<evidence type="ECO:0000256" key="6">
    <source>
        <dbReference type="ARBA" id="ARBA00023136"/>
    </source>
</evidence>
<accession>A0A6P8II90</accession>
<evidence type="ECO:0000259" key="10">
    <source>
        <dbReference type="PROSITE" id="PS50262"/>
    </source>
</evidence>
<keyword evidence="3 9" id="KW-0812">Transmembrane</keyword>